<dbReference type="RefSeq" id="WP_055336753.1">
    <property type="nucleotide sequence ID" value="NZ_CDNF01000025.1"/>
</dbReference>
<accession>A0A0C7IIT0</accession>
<gene>
    <name evidence="2" type="ORF">R28058_25021</name>
</gene>
<evidence type="ECO:0000313" key="3">
    <source>
        <dbReference type="Proteomes" id="UP000049127"/>
    </source>
</evidence>
<keyword evidence="1" id="KW-0812">Transmembrane</keyword>
<reference evidence="2 3" key="1">
    <citation type="submission" date="2015-01" db="EMBL/GenBank/DDBJ databases">
        <authorList>
            <person name="Aslett A.Martin."/>
            <person name="De Silva Nishadi"/>
        </authorList>
    </citation>
    <scope>NUCLEOTIDE SEQUENCE [LARGE SCALE GENOMIC DNA]</scope>
    <source>
        <strain evidence="2 3">R28058</strain>
    </source>
</reference>
<keyword evidence="1" id="KW-0472">Membrane</keyword>
<feature type="transmembrane region" description="Helical" evidence="1">
    <location>
        <begin position="67"/>
        <end position="86"/>
    </location>
</feature>
<feature type="transmembrane region" description="Helical" evidence="1">
    <location>
        <begin position="42"/>
        <end position="61"/>
    </location>
</feature>
<keyword evidence="1" id="KW-1133">Transmembrane helix</keyword>
<evidence type="ECO:0000256" key="1">
    <source>
        <dbReference type="SAM" id="Phobius"/>
    </source>
</evidence>
<dbReference type="OrthoDB" id="1757644at2"/>
<sequence>MINGIIKLFYSEIVKTKMKSMSNKQYSIRDECKEMSNIAMKIDSIFMISIKAILTLFLIVISLRINLIFGIGTILILGTYILYKIYIENQVKNHVKNSVCNLKNNIEQGTQYIVTDKIKQKINALISLLLIGIFSKFNYIIIGCFILVFMFTIKDIYSNINK</sequence>
<dbReference type="AlphaFoldDB" id="A0A0C7IIT0"/>
<dbReference type="EMBL" id="CEKZ01000014">
    <property type="protein sequence ID" value="CEQ04784.1"/>
    <property type="molecule type" value="Genomic_DNA"/>
</dbReference>
<organism evidence="2 3">
    <name type="scientific">Paraclostridium sordellii</name>
    <name type="common">Clostridium sordellii</name>
    <dbReference type="NCBI Taxonomy" id="1505"/>
    <lineage>
        <taxon>Bacteria</taxon>
        <taxon>Bacillati</taxon>
        <taxon>Bacillota</taxon>
        <taxon>Clostridia</taxon>
        <taxon>Peptostreptococcales</taxon>
        <taxon>Peptostreptococcaceae</taxon>
        <taxon>Paraclostridium</taxon>
    </lineage>
</organism>
<feature type="transmembrane region" description="Helical" evidence="1">
    <location>
        <begin position="125"/>
        <end position="153"/>
    </location>
</feature>
<evidence type="ECO:0000313" key="2">
    <source>
        <dbReference type="EMBL" id="CEQ04784.1"/>
    </source>
</evidence>
<dbReference type="Proteomes" id="UP000049127">
    <property type="component" value="Unassembled WGS sequence"/>
</dbReference>
<name>A0A0C7IIT0_PARSO</name>
<protein>
    <submittedName>
        <fullName evidence="2">Membrane protein</fullName>
    </submittedName>
</protein>
<proteinExistence type="predicted"/>